<name>A0A9P0CPG5_9CUCU</name>
<organism evidence="1 2">
    <name type="scientific">Psylliodes chrysocephalus</name>
    <dbReference type="NCBI Taxonomy" id="3402493"/>
    <lineage>
        <taxon>Eukaryota</taxon>
        <taxon>Metazoa</taxon>
        <taxon>Ecdysozoa</taxon>
        <taxon>Arthropoda</taxon>
        <taxon>Hexapoda</taxon>
        <taxon>Insecta</taxon>
        <taxon>Pterygota</taxon>
        <taxon>Neoptera</taxon>
        <taxon>Endopterygota</taxon>
        <taxon>Coleoptera</taxon>
        <taxon>Polyphaga</taxon>
        <taxon>Cucujiformia</taxon>
        <taxon>Chrysomeloidea</taxon>
        <taxon>Chrysomelidae</taxon>
        <taxon>Galerucinae</taxon>
        <taxon>Alticini</taxon>
        <taxon>Psylliodes</taxon>
    </lineage>
</organism>
<gene>
    <name evidence="1" type="ORF">PSYICH_LOCUS4394</name>
</gene>
<evidence type="ECO:0000313" key="2">
    <source>
        <dbReference type="Proteomes" id="UP001153636"/>
    </source>
</evidence>
<dbReference type="OrthoDB" id="10001928at2759"/>
<dbReference type="EMBL" id="OV651826">
    <property type="protein sequence ID" value="CAH1103410.1"/>
    <property type="molecule type" value="Genomic_DNA"/>
</dbReference>
<accession>A0A9P0CPG5</accession>
<reference evidence="1" key="1">
    <citation type="submission" date="2022-01" db="EMBL/GenBank/DDBJ databases">
        <authorList>
            <person name="King R."/>
        </authorList>
    </citation>
    <scope>NUCLEOTIDE SEQUENCE</scope>
</reference>
<protein>
    <submittedName>
        <fullName evidence="1">Uncharacterized protein</fullName>
    </submittedName>
</protein>
<evidence type="ECO:0000313" key="1">
    <source>
        <dbReference type="EMBL" id="CAH1103410.1"/>
    </source>
</evidence>
<dbReference type="AlphaFoldDB" id="A0A9P0CPG5"/>
<proteinExistence type="predicted"/>
<keyword evidence="2" id="KW-1185">Reference proteome</keyword>
<sequence>MTFLSSYYRLYPVILHNLLQHLYKCLEDKLNIYIFHIHLTWEHFSIFIENENTEKFKFSTCPPNFFITVHFRKIID</sequence>
<dbReference type="Proteomes" id="UP001153636">
    <property type="component" value="Chromosome 14"/>
</dbReference>